<feature type="compositionally biased region" description="Low complexity" evidence="7">
    <location>
        <begin position="55"/>
        <end position="65"/>
    </location>
</feature>
<feature type="transmembrane region" description="Helical" evidence="6">
    <location>
        <begin position="358"/>
        <end position="379"/>
    </location>
</feature>
<dbReference type="GO" id="GO:0032468">
    <property type="term" value="P:Golgi calcium ion homeostasis"/>
    <property type="evidence" value="ECO:0007669"/>
    <property type="project" value="TreeGrafter"/>
</dbReference>
<dbReference type="GO" id="GO:0005384">
    <property type="term" value="F:manganese ion transmembrane transporter activity"/>
    <property type="evidence" value="ECO:0007669"/>
    <property type="project" value="TreeGrafter"/>
</dbReference>
<dbReference type="EMBL" id="FO082264">
    <property type="protein sequence ID" value="CCO19931.1"/>
    <property type="molecule type" value="Genomic_DNA"/>
</dbReference>
<evidence type="ECO:0000256" key="6">
    <source>
        <dbReference type="RuleBase" id="RU365102"/>
    </source>
</evidence>
<keyword evidence="9" id="KW-1185">Reference proteome</keyword>
<keyword evidence="4 6" id="KW-1133">Transmembrane helix</keyword>
<feature type="transmembrane region" description="Helical" evidence="6">
    <location>
        <begin position="242"/>
        <end position="260"/>
    </location>
</feature>
<dbReference type="AlphaFoldDB" id="K8EPG3"/>
<dbReference type="PANTHER" id="PTHR12608:SF6">
    <property type="entry name" value="PROTEIN PAM71, CHLOROPLASTIC"/>
    <property type="match status" value="1"/>
</dbReference>
<reference evidence="8 9" key="1">
    <citation type="submission" date="2011-10" db="EMBL/GenBank/DDBJ databases">
        <authorList>
            <person name="Genoscope - CEA"/>
        </authorList>
    </citation>
    <scope>NUCLEOTIDE SEQUENCE [LARGE SCALE GENOMIC DNA]</scope>
    <source>
        <strain evidence="8 9">RCC 1105</strain>
    </source>
</reference>
<name>K8EPG3_9CHLO</name>
<dbReference type="GO" id="GO:0032472">
    <property type="term" value="P:Golgi calcium ion transport"/>
    <property type="evidence" value="ECO:0007669"/>
    <property type="project" value="TreeGrafter"/>
</dbReference>
<dbReference type="eggNOG" id="KOG2881">
    <property type="taxonomic scope" value="Eukaryota"/>
</dbReference>
<comment type="subcellular location">
    <subcellularLocation>
        <location evidence="1 6">Membrane</location>
        <topology evidence="1 6">Multi-pass membrane protein</topology>
    </subcellularLocation>
</comment>
<keyword evidence="5 6" id="KW-0472">Membrane</keyword>
<dbReference type="GeneID" id="19011640"/>
<evidence type="ECO:0000256" key="7">
    <source>
        <dbReference type="SAM" id="MobiDB-lite"/>
    </source>
</evidence>
<dbReference type="GO" id="GO:0009535">
    <property type="term" value="C:chloroplast thylakoid membrane"/>
    <property type="evidence" value="ECO:0007669"/>
    <property type="project" value="TreeGrafter"/>
</dbReference>
<dbReference type="RefSeq" id="XP_007508845.1">
    <property type="nucleotide sequence ID" value="XM_007508783.1"/>
</dbReference>
<proteinExistence type="inferred from homology"/>
<gene>
    <name evidence="8" type="ordered locus">Bathy15g01640</name>
</gene>
<comment type="similarity">
    <text evidence="2 6">Belongs to the GDT1 family.</text>
</comment>
<organism evidence="8 9">
    <name type="scientific">Bathycoccus prasinos</name>
    <dbReference type="NCBI Taxonomy" id="41875"/>
    <lineage>
        <taxon>Eukaryota</taxon>
        <taxon>Viridiplantae</taxon>
        <taxon>Chlorophyta</taxon>
        <taxon>Mamiellophyceae</taxon>
        <taxon>Mamiellales</taxon>
        <taxon>Bathycoccaceae</taxon>
        <taxon>Bathycoccus</taxon>
    </lineage>
</organism>
<evidence type="ECO:0000256" key="4">
    <source>
        <dbReference type="ARBA" id="ARBA00022989"/>
    </source>
</evidence>
<evidence type="ECO:0000256" key="1">
    <source>
        <dbReference type="ARBA" id="ARBA00004141"/>
    </source>
</evidence>
<evidence type="ECO:0000313" key="9">
    <source>
        <dbReference type="Proteomes" id="UP000198341"/>
    </source>
</evidence>
<accession>K8EPG3</accession>
<dbReference type="KEGG" id="bpg:Bathy15g01640"/>
<dbReference type="PANTHER" id="PTHR12608">
    <property type="entry name" value="TRANSMEMBRANE PROTEIN HTP-1 RELATED"/>
    <property type="match status" value="1"/>
</dbReference>
<dbReference type="GO" id="GO:0005794">
    <property type="term" value="C:Golgi apparatus"/>
    <property type="evidence" value="ECO:0007669"/>
    <property type="project" value="TreeGrafter"/>
</dbReference>
<evidence type="ECO:0000313" key="8">
    <source>
        <dbReference type="EMBL" id="CCO19931.1"/>
    </source>
</evidence>
<dbReference type="Pfam" id="PF01169">
    <property type="entry name" value="GDT1"/>
    <property type="match status" value="2"/>
</dbReference>
<evidence type="ECO:0000256" key="2">
    <source>
        <dbReference type="ARBA" id="ARBA00009190"/>
    </source>
</evidence>
<feature type="transmembrane region" description="Helical" evidence="6">
    <location>
        <begin position="129"/>
        <end position="148"/>
    </location>
</feature>
<evidence type="ECO:0000256" key="5">
    <source>
        <dbReference type="ARBA" id="ARBA00023136"/>
    </source>
</evidence>
<feature type="region of interest" description="Disordered" evidence="7">
    <location>
        <begin position="17"/>
        <end position="83"/>
    </location>
</feature>
<feature type="transmembrane region" description="Helical" evidence="6">
    <location>
        <begin position="179"/>
        <end position="201"/>
    </location>
</feature>
<dbReference type="InterPro" id="IPR001727">
    <property type="entry name" value="GDT1-like"/>
</dbReference>
<dbReference type="Proteomes" id="UP000198341">
    <property type="component" value="Chromosome 15"/>
</dbReference>
<evidence type="ECO:0000256" key="3">
    <source>
        <dbReference type="ARBA" id="ARBA00022692"/>
    </source>
</evidence>
<protein>
    <recommendedName>
        <fullName evidence="6">GDT1 family protein</fullName>
    </recommendedName>
</protein>
<dbReference type="GO" id="GO:0015085">
    <property type="term" value="F:calcium ion transmembrane transporter activity"/>
    <property type="evidence" value="ECO:0007669"/>
    <property type="project" value="TreeGrafter"/>
</dbReference>
<feature type="transmembrane region" description="Helical" evidence="6">
    <location>
        <begin position="208"/>
        <end position="230"/>
    </location>
</feature>
<dbReference type="OrthoDB" id="498495at2759"/>
<keyword evidence="3 6" id="KW-0812">Transmembrane</keyword>
<sequence>MTTTYTAAANTTRAFCSSFSSSSRKRSKSIGRSDEKNFHRNHHPCGNTRERITRRASSSASLSSKNSEKSERKRRRRESFRGFTTTAFATKEGKFLSSSERDDAAATSHRERDDVLGVFNKKNVGKPPFNVALMVMVAATAFGAFVVGGQDVAWAEMGDVAAAVAEEDLESTGGGFAQAFLLILLSELGDKTFFISLLLALKEKKSSVFLGTFGALAVMTGLSVCIGQFFHVAEGSLGLSESAIPFDDILAVLLLLYFGINTIKGAEDADDVAEEEKEEAKVEIGKMQFSGDQALILSTFALVFAAEWGDKSFFATIALSAAQDPTQVFLGGTAGHGVATGLAVLTGDLIGDYLSEKVVAYAGGALFISFAVGTLFEIFEKLS</sequence>